<keyword evidence="1" id="KW-0812">Transmembrane</keyword>
<accession>A0ABT0HAG7</accession>
<evidence type="ECO:0000313" key="2">
    <source>
        <dbReference type="EMBL" id="MCK8481353.1"/>
    </source>
</evidence>
<keyword evidence="1" id="KW-0472">Membrane</keyword>
<dbReference type="EMBL" id="JALPQF010000011">
    <property type="protein sequence ID" value="MCK8481353.1"/>
    <property type="molecule type" value="Genomic_DNA"/>
</dbReference>
<keyword evidence="1" id="KW-1133">Transmembrane helix</keyword>
<organism evidence="2 3">
    <name type="scientific">Psychroserpens algicola</name>
    <dbReference type="NCBI Taxonomy" id="1719034"/>
    <lineage>
        <taxon>Bacteria</taxon>
        <taxon>Pseudomonadati</taxon>
        <taxon>Bacteroidota</taxon>
        <taxon>Flavobacteriia</taxon>
        <taxon>Flavobacteriales</taxon>
        <taxon>Flavobacteriaceae</taxon>
        <taxon>Psychroserpens</taxon>
    </lineage>
</organism>
<keyword evidence="3" id="KW-1185">Reference proteome</keyword>
<dbReference type="Proteomes" id="UP001203687">
    <property type="component" value="Unassembled WGS sequence"/>
</dbReference>
<protein>
    <submittedName>
        <fullName evidence="2">Zinc-ribbon domain-containing protein</fullName>
    </submittedName>
</protein>
<evidence type="ECO:0000256" key="1">
    <source>
        <dbReference type="SAM" id="Phobius"/>
    </source>
</evidence>
<proteinExistence type="predicted"/>
<comment type="caution">
    <text evidence="2">The sequence shown here is derived from an EMBL/GenBank/DDBJ whole genome shotgun (WGS) entry which is preliminary data.</text>
</comment>
<sequence>MIIWGTRKKIIKKGRLHHVPCPDCDSKTTMHYEVFGRFVDVFWIPTFPIGRQKFLECDTCGAMFRLKELPKRVKDTFKTEASAPYPIWFFSGLLLAILMISFLTYAVIKDDQNDQLYINNPMVGDVYTIQFRTKTNYTTMKITDVSVDSLQVIYNLESSSKRSKIYTIDKPENYAEFLRDKYSKKDIQELYSEKFILEVDRR</sequence>
<reference evidence="2" key="1">
    <citation type="submission" date="2022-04" db="EMBL/GenBank/DDBJ databases">
        <authorList>
            <person name="Ren T."/>
        </authorList>
    </citation>
    <scope>NUCLEOTIDE SEQUENCE</scope>
    <source>
        <strain evidence="2">F63249</strain>
    </source>
</reference>
<dbReference type="RefSeq" id="WP_248413287.1">
    <property type="nucleotide sequence ID" value="NZ_JALPQF010000011.1"/>
</dbReference>
<evidence type="ECO:0000313" key="3">
    <source>
        <dbReference type="Proteomes" id="UP001203687"/>
    </source>
</evidence>
<gene>
    <name evidence="2" type="ORF">MUY34_12010</name>
</gene>
<name>A0ABT0HAG7_9FLAO</name>
<feature type="transmembrane region" description="Helical" evidence="1">
    <location>
        <begin position="87"/>
        <end position="108"/>
    </location>
</feature>